<dbReference type="Pfam" id="PF17852">
    <property type="entry name" value="Dynein_AAA_lid"/>
    <property type="match status" value="1"/>
</dbReference>
<dbReference type="Proteomes" id="UP000054350">
    <property type="component" value="Unassembled WGS sequence"/>
</dbReference>
<comment type="similarity">
    <text evidence="3">Belongs to the dynein heavy chain family.</text>
</comment>
<keyword evidence="14" id="KW-0505">Motor protein</keyword>
<dbReference type="Gene3D" id="1.10.8.710">
    <property type="match status" value="1"/>
</dbReference>
<dbReference type="Pfam" id="PF12781">
    <property type="entry name" value="AAA_9"/>
    <property type="match status" value="1"/>
</dbReference>
<evidence type="ECO:0000259" key="25">
    <source>
        <dbReference type="Pfam" id="PF17852"/>
    </source>
</evidence>
<dbReference type="GO" id="GO:0005524">
    <property type="term" value="F:ATP binding"/>
    <property type="evidence" value="ECO:0007669"/>
    <property type="project" value="UniProtKB-KW"/>
</dbReference>
<dbReference type="InterPro" id="IPR035699">
    <property type="entry name" value="AAA_6"/>
</dbReference>
<evidence type="ECO:0000256" key="12">
    <source>
        <dbReference type="ARBA" id="ARBA00023054"/>
    </source>
</evidence>
<feature type="domain" description="Dynein heavy chain hydrolytic ATP-binding dynein motor region" evidence="21">
    <location>
        <begin position="1440"/>
        <end position="1766"/>
    </location>
</feature>
<keyword evidence="9" id="KW-0067">ATP-binding</keyword>
<evidence type="ECO:0000256" key="3">
    <source>
        <dbReference type="ARBA" id="ARBA00008887"/>
    </source>
</evidence>
<evidence type="ECO:0000259" key="26">
    <source>
        <dbReference type="Pfam" id="PF17857"/>
    </source>
</evidence>
<feature type="domain" description="Dynein heavy chain 3 AAA+ lid" evidence="26">
    <location>
        <begin position="2252"/>
        <end position="2331"/>
    </location>
</feature>
<dbReference type="FunFam" id="1.10.8.710:FF:000004">
    <property type="entry name" value="Dynein axonemal heavy chain 6"/>
    <property type="match status" value="1"/>
</dbReference>
<evidence type="ECO:0000259" key="23">
    <source>
        <dbReference type="Pfam" id="PF12780"/>
    </source>
</evidence>
<feature type="domain" description="Dynein heavy chain linker" evidence="20">
    <location>
        <begin position="913"/>
        <end position="1314"/>
    </location>
</feature>
<dbReference type="FunFam" id="3.40.50.300:FF:001145">
    <property type="entry name" value="Putative dynein heavy chain"/>
    <property type="match status" value="1"/>
</dbReference>
<keyword evidence="10" id="KW-0282">Flagellum</keyword>
<feature type="domain" description="Dynein heavy chain AAA 5 extension" evidence="25">
    <location>
        <begin position="1926"/>
        <end position="2039"/>
    </location>
</feature>
<dbReference type="FunFam" id="3.10.490.20:FF:000009">
    <property type="entry name" value="Dynein heavy chain 4"/>
    <property type="match status" value="1"/>
</dbReference>
<dbReference type="GO" id="GO:0031514">
    <property type="term" value="C:motile cilium"/>
    <property type="evidence" value="ECO:0007669"/>
    <property type="project" value="UniProtKB-SubCell"/>
</dbReference>
<sequence>MHINGALATKRKPHPLLGPLKKPALPAGGAGGAIGPSAYTTIRASHAVLPAVPIVGPFPVRETELLSASSSLDLDGDAPGANGLLAQAERRAGGMARAAQWKAPAVHASPHGSSRALFAGAPGADTASSALEPKVIRPYVPRPGETPRRIEIERKKRLFASQDIGAMLDDHGISPQDLITPIPLHVFDNTDYEARHACEWLNMDKSPIQLYKKGGWSTEAEAGTTVIPAAIPVPGNALISGAWRPVVMTGYDAAAALWRVQYHVNSHGDELAHEPVEAFLPRLFLHFLAEDTHVFVRRIASALQLHKETMSLLNLSLFVECMPALQSSDLPAPTLDKIVERSVVRQPHLGKLAAKAVGDALRAECKKAYHEAMKRLIFDAELHGKHADKYTYLHLTLPPAPPPRPARVPADPAPLFEQRRREFAFQSFLTKLQVIATWRTVRLVCHQLLDMNMYLVNAAKVMRIEEFEQVQVQNVLGVKTFIRDEWIKAVKSSIQAGLKDVTQGWYNIQVTKFEVYTMSKLKSFMTAVKFLMEDSMRTLTLMSLESLVALLGHPNPKKPLLHLELMYRDGAVVYDCPWAQVEGTILGLVDKALAVLEGVPDVEPMVLSHLFWATKPLLSCVGKSEPVVTAFRDQLVAHLKAMHATLTAHLATFDPHLKLLKVDVAQFIAEYEAANKSVEEMERDMAQYHREWEELDKSLAPAQLGIFQVHCEILRKDLKKDLAKAILELLARRTAKSALAISAAFAKIQARCKEKPLKAEELSELREYLKAIPDQVAELRDKIDAMVDDFNVLDKYRYELANDDFKAKWAAIGWPDQIDKLLKHAEDALMTDEQNFIRNLQQDQDLFKEKLHHLAGVISDFARHSDLNKLAEIVAEVQRVTLELNEAQALSQLYNSRERLFALPVTNYDELTFMVKDFEPYRTLWVSASDWMKWKGAWLHGSFLDLNAEDVERNLMGAWRAMFKTVKTFKNSPGCLAVATQLKDEMEEFKPSLPLIQAFRNPGMRDRHWERLSNDLGVDVCPKPGTTLSDILKMRLMDRLEMISKVAEEAGKEYSIEAALDKMEGEWRNVQLEVLAYRETGTYIMKLADEVTRLLDDHIVMTQSMNFSPFKKPFAERITMWDGKLRVMQEVLEEWAMCQRQWMYLEPIFGSQDIVRQLPTESKRFSTVDKSWRKIMQNAFAKPNVVEICADAKLLDTFRECNKLLEMVSKGLSAYLESKRVAFPRFFFLSDDELLQILSQTRDPTAVQPHLRKAFENMTTLQFEPDGKITAMYSADGECVQFDQPFYPTGNVEEWLMRVENTMKSSLHAVMRQAITDYPNRKREEWVLDWPGQLVIAGSQTYFTKEVTESIRAGKLTDMYAKQLAALDGLVGLVRGELSDIARLSIGALIVIDVHARDVVRQLMEAKIENDNDFEWISQLRYYWEDDDLHIRIVNAHFKYGYEYLGNNGRLVITQLTDRCYLTLTGAMHLGMGGAPAGPAGTGKTETTKDLAKALAKQCVVFNCSDQLDYLAMAKFFKGLSSAGAWACFDEFNRIDIEVLSVIAQQITTIQKAVAAGMTKFVFEGVELRLDSTNAIFITMNPGYAGRTELPDNLKALFRPVAMMIPDYGMIGEISLFSFGFSDAKKLAQKMVATFKLSSEQLSSQDHYDFGMRAVKTVISAAGNLKRAYPTAGEDVLLLRALCDVNVPKFLAEDVPLFNGIISDLFPGLAQPKADHATLFGSLEKICAKHHLLPEESFLQKCLQMFDTINVRHGMMLVGPTGGGKTSCYRVLKEALPDAGVCQVRVNSLNPKSITMGQLYGEFDEQTHEWSDGILSCMVRDGAADTSGDRKWYVFDGPVDAVWIESMNTVLDDNKKLCLTSGEIIKLIPTQTLIFEVDNLAHASPATVSRCGMVYMEPGALGLAPLVKSWLKRKAFPQQGADAVLALFTKIGFSAIEFTRKNIKEAVATTDGNLVQSALRVLGALLQKHATEEDPSAGLKHLDAYFYFSLVWSAGASSDGASRHKFSTWLQEQVLTLPQDGILHDYRYDAENQRWVNWMADMKGPQRNGMMVATMDTIRHDYLLDLLLHNECPVLCTGPTGTGKSVAITEKIMKGMAENFSPIVVNFSARTSANQSQDLLDSKVEKRRKGVYGPPLGKKLVIFIDDLNMPQMEVTGAQPPIELLRQWMDYGGWYDRKQVGKFMEIVDIVFLAAMGPPGGGRNPITQRLTRHFNLLSFVEMDDTSLRHIFKTILGTVTDQRAEWGPDLCGKLVDGSIHVYNTLRQELLPTPSKSHYTYNLRDLSKVFQGMLMAETRSIETANDFILLWVHESQRVFSDRLVDAADKGWFTTLLKKTMVSKLGVPWEEVVHVEPVLYGDYMTPGADPKHYVQVKDLKKVVKLTEEYLEDYNNQVSKPMKLVMFLDAIEHVSRICRILRQPKGNALLLEYECFQIEISKNYGQNEWKEDLKKVLFRAGIDAKQTVFLYCDTQVFQESCVEDVNNLLNSGDVPNLYTNDDLDRIYNAIRPIAQDAGLIPTKENMFSMYINRVRENLHLVFCMSPIGDAFRNRLRMFPSLVNCCTIDWFSMWPEEALRSVAANSVAEVSDLGTEQVLEGIVTLCVVMHESVRDKCLEFRQQLGRNNYITPTSYLELLGLYKKLLDKKRSEIQALRKRTATGLDKLLNATKEVQVLQEELEAMQPMLIQTSQETEYAMKKIAADKIKAEEIREIVQREEAEASKKADETKSIADDAQRDLDEALPALAAALESLNSLSKNDVIEVRSMQRPPEGVKLVMEAVCIMKGLKPKKVDGDKPGKKVDDYWEVGKSMLSEPAKFLDSLMTFDKDNISEAVITKIKPYIENPDFAVEVISKVSKAATSICAWVRAMEKYYWVSRSIEPKRARLKEAQDSLEVTLKTVAELRQKLKEAEVNINEMEKKYLESVAKKEELGRKVAECNVKLGRAGKLISGLSSERVRWSASVEQFDHQLQSIVGDVLLCAGTIAYLGPFTTEYRQSLLKEWSLCLGKLGIPHSPSTSLMEVLGEPALVRAWELAGLPKDSLSRENALISFNSRRWSLFIDPQGQANKWIRNMEKDNALDIIKLSDRDYLRTLENSIRFGKPCLLENVEEKLDAALEPVLLRQTFKQNGNTVIKLGDNVLPYHPDFKLYITTKLPNPHYSPEISAIVTLLNFTLAASGLEDQLLAIVVANERPDLEEAKNQLMTSNAQMKKELQEIEDKILYLLSSVQGSPVDDERLIDTLAASKLTSSEITAKVAQAEITEKDIDTTRSGYVPVAIRTRILFFCITEMSRIDPMYQYSLGWFMNIFSSALRLSEKSQDLQQRLANIIDYFTFSLYSNVCRSLFERHKLLFSFLLSVRILLDENRINIDDFKYLITGSAPSSTGGGGGGGGGAGSMERALPNPAKDWLTEMAWTDVQTLSKLDAFNGLAEEFCLSPNEFRRIFDSPTPHKEPLCGEWDTRLDTFQKLCLYRCLCADRMVAGIQAFVGKTLGDRFIEPQTSDFSAIYKESTPWTPLIFVLSPGADPANNLYRFAEDMKFSKKLLSVSLGQGQGPRAEALLREGMEKGLWILLQNCHLAPSWMPTLDKLVDAITPDKVHRDFRLWLTSMPTPKFPVSILQNGVKLTIEPPNGIKANLLRTYASFSDDFVEDCTKSSEWKKLLFALSLFHAIVQERRKFGPLGWNIPYEFTDGDNRICVRQLKMFLDEYKEIPFKVLNYTVGHINYGGRVTDDWDRRLIMSILADYYTPLALEDNYKFSPTCDVYYTLPATNLNGYRAYIKGLPLNEPTDIFCMHGNANITFAQKETFTLFETLTTLMPRAGGGKAGTSREEQLIGVCESIVTRVARPLDLESILRKYPTDYKESMSTVLVQEVVRYNRVLKLVHTSLQDLIKALKGVVVMSEQLDAMANSMSINQVPVLWSARAYPSLKPLSSWVTDLVARIDFLQQWIDHGIPKVFWISGLYFPQAFLTGTLQNYARKYAIPIDTLQFSFHMRSERWESITERPDDGCYIRGLLLEGARWDMVAGVLAESRPKELYTDMAVMWLLPVQHRKKPSEGIYDCPVYKTLTRAGTLSTTGHSDQLWAHN</sequence>
<evidence type="ECO:0000313" key="29">
    <source>
        <dbReference type="EMBL" id="KNE63057.1"/>
    </source>
</evidence>
<dbReference type="Pfam" id="PF17857">
    <property type="entry name" value="AAA_lid_1"/>
    <property type="match status" value="1"/>
</dbReference>
<dbReference type="InterPro" id="IPR041658">
    <property type="entry name" value="AAA_lid_11"/>
</dbReference>
<dbReference type="Gene3D" id="1.10.8.720">
    <property type="entry name" value="Region D6 of dynein motor"/>
    <property type="match status" value="1"/>
</dbReference>
<evidence type="ECO:0000256" key="9">
    <source>
        <dbReference type="ARBA" id="ARBA00022840"/>
    </source>
</evidence>
<dbReference type="OMA" id="HAIVCER"/>
<dbReference type="InterPro" id="IPR024743">
    <property type="entry name" value="Dynein_HC_stalk"/>
</dbReference>
<dbReference type="FunFam" id="1.20.920.30:FF:000005">
    <property type="entry name" value="Dynein, axonemal, heavy chain 2"/>
    <property type="match status" value="1"/>
</dbReference>
<dbReference type="GO" id="GO:0005874">
    <property type="term" value="C:microtubule"/>
    <property type="evidence" value="ECO:0007669"/>
    <property type="project" value="UniProtKB-KW"/>
</dbReference>
<feature type="domain" description="Dynein heavy chain ATP-binding dynein motor region" evidence="24">
    <location>
        <begin position="3025"/>
        <end position="3246"/>
    </location>
</feature>
<keyword evidence="12 17" id="KW-0175">Coiled coil</keyword>
<feature type="domain" description="Dynein heavy chain C-terminal" evidence="28">
    <location>
        <begin position="3796"/>
        <end position="4073"/>
    </location>
</feature>
<evidence type="ECO:0000256" key="4">
    <source>
        <dbReference type="ARBA" id="ARBA00011655"/>
    </source>
</evidence>
<dbReference type="Pfam" id="PF03028">
    <property type="entry name" value="Dynein_heavy"/>
    <property type="match status" value="1"/>
</dbReference>
<dbReference type="Gene3D" id="1.20.58.1120">
    <property type="match status" value="1"/>
</dbReference>
<dbReference type="InterPro" id="IPR004273">
    <property type="entry name" value="Dynein_heavy_D6_P-loop"/>
</dbReference>
<evidence type="ECO:0000259" key="20">
    <source>
        <dbReference type="Pfam" id="PF08393"/>
    </source>
</evidence>
<dbReference type="InterPro" id="IPR042222">
    <property type="entry name" value="Dynein_2_N"/>
</dbReference>
<keyword evidence="13" id="KW-0969">Cilium</keyword>
<comment type="subunit">
    <text evidence="4">Consists of at least two heavy chains and a number of intermediate and light chains.</text>
</comment>
<proteinExistence type="inferred from homology"/>
<dbReference type="Pfam" id="PF18198">
    <property type="entry name" value="AAA_lid_11"/>
    <property type="match status" value="1"/>
</dbReference>
<evidence type="ECO:0000259" key="27">
    <source>
        <dbReference type="Pfam" id="PF18198"/>
    </source>
</evidence>
<gene>
    <name evidence="29" type="ORF">AMAG_08223</name>
</gene>
<name>A0A0L0SKL9_ALLM3</name>
<dbReference type="InterPro" id="IPR024317">
    <property type="entry name" value="Dynein_heavy_chain_D4_dom"/>
</dbReference>
<keyword evidence="6" id="KW-0493">Microtubule</keyword>
<evidence type="ECO:0000256" key="15">
    <source>
        <dbReference type="ARBA" id="ARBA00023212"/>
    </source>
</evidence>
<feature type="region of interest" description="Disordered" evidence="18">
    <location>
        <begin position="1"/>
        <end position="23"/>
    </location>
</feature>
<dbReference type="InterPro" id="IPR041228">
    <property type="entry name" value="Dynein_C"/>
</dbReference>
<dbReference type="Pfam" id="PF08393">
    <property type="entry name" value="DHC_N2"/>
    <property type="match status" value="1"/>
</dbReference>
<dbReference type="OrthoDB" id="447173at2759"/>
<evidence type="ECO:0000256" key="16">
    <source>
        <dbReference type="ARBA" id="ARBA00023273"/>
    </source>
</evidence>
<dbReference type="FunFam" id="3.40.50.300:FF:000153">
    <property type="entry name" value="Dynein axonemal heavy chain 1"/>
    <property type="match status" value="1"/>
</dbReference>
<dbReference type="FunFam" id="3.20.180.20:FF:000003">
    <property type="entry name" value="Dynein heavy chain 12, axonemal"/>
    <property type="match status" value="1"/>
</dbReference>
<dbReference type="InterPro" id="IPR043157">
    <property type="entry name" value="Dynein_AAA1S"/>
</dbReference>
<dbReference type="InterPro" id="IPR013602">
    <property type="entry name" value="Dynein_heavy_linker"/>
</dbReference>
<dbReference type="FunFam" id="1.10.8.1220:FF:000001">
    <property type="entry name" value="Dynein axonemal heavy chain 5"/>
    <property type="match status" value="1"/>
</dbReference>
<feature type="coiled-coil region" evidence="17">
    <location>
        <begin position="2881"/>
        <end position="2929"/>
    </location>
</feature>
<keyword evidence="7" id="KW-0677">Repeat</keyword>
<evidence type="ECO:0000256" key="2">
    <source>
        <dbReference type="ARBA" id="ARBA00004430"/>
    </source>
</evidence>
<dbReference type="Gene3D" id="3.40.50.300">
    <property type="entry name" value="P-loop containing nucleotide triphosphate hydrolases"/>
    <property type="match status" value="5"/>
</dbReference>
<dbReference type="Gene3D" id="1.10.287.2620">
    <property type="match status" value="1"/>
</dbReference>
<evidence type="ECO:0000259" key="21">
    <source>
        <dbReference type="Pfam" id="PF12774"/>
    </source>
</evidence>
<dbReference type="FunFam" id="1.10.8.720:FF:000001">
    <property type="entry name" value="dynein heavy chain 7, axonemal"/>
    <property type="match status" value="1"/>
</dbReference>
<dbReference type="Gene3D" id="1.20.920.30">
    <property type="match status" value="1"/>
</dbReference>
<dbReference type="Gene3D" id="3.10.490.20">
    <property type="match status" value="1"/>
</dbReference>
<feature type="domain" description="Dynein heavy chain region D6 P-loop" evidence="19">
    <location>
        <begin position="3506"/>
        <end position="3619"/>
    </location>
</feature>
<dbReference type="FunFam" id="1.10.287.2620:FF:000002">
    <property type="entry name" value="Dynein heavy chain 2, axonemal"/>
    <property type="match status" value="1"/>
</dbReference>
<reference evidence="30" key="2">
    <citation type="submission" date="2009-11" db="EMBL/GenBank/DDBJ databases">
        <title>The Genome Sequence of Allomyces macrogynus strain ATCC 38327.</title>
        <authorList>
            <consortium name="The Broad Institute Genome Sequencing Platform"/>
            <person name="Russ C."/>
            <person name="Cuomo C."/>
            <person name="Shea T."/>
            <person name="Young S.K."/>
            <person name="Zeng Q."/>
            <person name="Koehrsen M."/>
            <person name="Haas B."/>
            <person name="Borodovsky M."/>
            <person name="Guigo R."/>
            <person name="Alvarado L."/>
            <person name="Berlin A."/>
            <person name="Borenstein D."/>
            <person name="Chen Z."/>
            <person name="Engels R."/>
            <person name="Freedman E."/>
            <person name="Gellesch M."/>
            <person name="Goldberg J."/>
            <person name="Griggs A."/>
            <person name="Gujja S."/>
            <person name="Heiman D."/>
            <person name="Hepburn T."/>
            <person name="Howarth C."/>
            <person name="Jen D."/>
            <person name="Larson L."/>
            <person name="Lewis B."/>
            <person name="Mehta T."/>
            <person name="Park D."/>
            <person name="Pearson M."/>
            <person name="Roberts A."/>
            <person name="Saif S."/>
            <person name="Shenoy N."/>
            <person name="Sisk P."/>
            <person name="Stolte C."/>
            <person name="Sykes S."/>
            <person name="Walk T."/>
            <person name="White J."/>
            <person name="Yandava C."/>
            <person name="Burger G."/>
            <person name="Gray M.W."/>
            <person name="Holland P.W.H."/>
            <person name="King N."/>
            <person name="Lang F.B.F."/>
            <person name="Roger A.J."/>
            <person name="Ruiz-Trillo I."/>
            <person name="Lander E."/>
            <person name="Nusbaum C."/>
        </authorList>
    </citation>
    <scope>NUCLEOTIDE SEQUENCE [LARGE SCALE GENOMIC DNA]</scope>
    <source>
        <strain evidence="30">ATCC 38327</strain>
    </source>
</reference>
<comment type="subcellular location">
    <subcellularLocation>
        <location evidence="1">Cell projection</location>
        <location evidence="1">Cilium</location>
        <location evidence="1">Flagellum</location>
    </subcellularLocation>
    <subcellularLocation>
        <location evidence="2">Cytoplasm</location>
        <location evidence="2">Cytoskeleton</location>
        <location evidence="2">Cilium axoneme</location>
    </subcellularLocation>
</comment>
<evidence type="ECO:0000256" key="14">
    <source>
        <dbReference type="ARBA" id="ARBA00023175"/>
    </source>
</evidence>
<dbReference type="Gene3D" id="6.10.140.1060">
    <property type="match status" value="1"/>
</dbReference>
<evidence type="ECO:0000256" key="11">
    <source>
        <dbReference type="ARBA" id="ARBA00023017"/>
    </source>
</evidence>
<dbReference type="FunFam" id="1.20.920.20:FF:000006">
    <property type="entry name" value="Dynein, axonemal, heavy chain 6"/>
    <property type="match status" value="1"/>
</dbReference>
<keyword evidence="11" id="KW-0243">Dynein</keyword>
<dbReference type="Pfam" id="PF12780">
    <property type="entry name" value="AAA_8"/>
    <property type="match status" value="1"/>
</dbReference>
<dbReference type="eggNOG" id="KOG3595">
    <property type="taxonomic scope" value="Eukaryota"/>
</dbReference>
<dbReference type="PANTHER" id="PTHR22878">
    <property type="entry name" value="DYNEIN HEAVY CHAIN 6, AXONEMAL-LIKE-RELATED"/>
    <property type="match status" value="1"/>
</dbReference>
<accession>A0A0L0SKL9</accession>
<evidence type="ECO:0000256" key="17">
    <source>
        <dbReference type="SAM" id="Coils"/>
    </source>
</evidence>
<dbReference type="Gene3D" id="1.10.8.1220">
    <property type="match status" value="1"/>
</dbReference>
<reference evidence="29 30" key="1">
    <citation type="submission" date="2009-11" db="EMBL/GenBank/DDBJ databases">
        <title>Annotation of Allomyces macrogynus ATCC 38327.</title>
        <authorList>
            <consortium name="The Broad Institute Genome Sequencing Platform"/>
            <person name="Russ C."/>
            <person name="Cuomo C."/>
            <person name="Burger G."/>
            <person name="Gray M.W."/>
            <person name="Holland P.W.H."/>
            <person name="King N."/>
            <person name="Lang F.B.F."/>
            <person name="Roger A.J."/>
            <person name="Ruiz-Trillo I."/>
            <person name="Young S.K."/>
            <person name="Zeng Q."/>
            <person name="Gargeya S."/>
            <person name="Fitzgerald M."/>
            <person name="Haas B."/>
            <person name="Abouelleil A."/>
            <person name="Alvarado L."/>
            <person name="Arachchi H.M."/>
            <person name="Berlin A."/>
            <person name="Chapman S.B."/>
            <person name="Gearin G."/>
            <person name="Goldberg J."/>
            <person name="Griggs A."/>
            <person name="Gujja S."/>
            <person name="Hansen M."/>
            <person name="Heiman D."/>
            <person name="Howarth C."/>
            <person name="Larimer J."/>
            <person name="Lui A."/>
            <person name="MacDonald P.J.P."/>
            <person name="McCowen C."/>
            <person name="Montmayeur A."/>
            <person name="Murphy C."/>
            <person name="Neiman D."/>
            <person name="Pearson M."/>
            <person name="Priest M."/>
            <person name="Roberts A."/>
            <person name="Saif S."/>
            <person name="Shea T."/>
            <person name="Sisk P."/>
            <person name="Stolte C."/>
            <person name="Sykes S."/>
            <person name="Wortman J."/>
            <person name="Nusbaum C."/>
            <person name="Birren B."/>
        </authorList>
    </citation>
    <scope>NUCLEOTIDE SEQUENCE [LARGE SCALE GENOMIC DNA]</scope>
    <source>
        <strain evidence="29 30">ATCC 38327</strain>
    </source>
</reference>
<evidence type="ECO:0008006" key="31">
    <source>
        <dbReference type="Google" id="ProtNLM"/>
    </source>
</evidence>
<evidence type="ECO:0000256" key="7">
    <source>
        <dbReference type="ARBA" id="ARBA00022737"/>
    </source>
</evidence>
<evidence type="ECO:0000259" key="24">
    <source>
        <dbReference type="Pfam" id="PF12781"/>
    </source>
</evidence>
<dbReference type="GO" id="GO:0003341">
    <property type="term" value="P:cilium movement"/>
    <property type="evidence" value="ECO:0007669"/>
    <property type="project" value="UniProtKB-ARBA"/>
</dbReference>
<dbReference type="VEuPathDB" id="FungiDB:AMAG_08223"/>
<dbReference type="PANTHER" id="PTHR22878:SF73">
    <property type="entry name" value="DYNEIN AXONEMAL HEAVY CHAIN 1"/>
    <property type="match status" value="1"/>
</dbReference>
<keyword evidence="5" id="KW-0963">Cytoplasm</keyword>
<dbReference type="FunFam" id="1.20.58.1120:FF:000005">
    <property type="entry name" value="Dynein, axonemal, heavy chain 12"/>
    <property type="match status" value="1"/>
</dbReference>
<dbReference type="Gene3D" id="1.20.920.20">
    <property type="match status" value="1"/>
</dbReference>
<dbReference type="Pfam" id="PF12774">
    <property type="entry name" value="AAA_6"/>
    <property type="match status" value="1"/>
</dbReference>
<dbReference type="InterPro" id="IPR035706">
    <property type="entry name" value="AAA_9"/>
</dbReference>
<protein>
    <recommendedName>
        <fullName evidence="31">Dynein heavy chain, cytoplasmic</fullName>
    </recommendedName>
</protein>
<dbReference type="InterPro" id="IPR041589">
    <property type="entry name" value="DNAH3_AAA_lid_1"/>
</dbReference>
<evidence type="ECO:0000256" key="5">
    <source>
        <dbReference type="ARBA" id="ARBA00022490"/>
    </source>
</evidence>
<evidence type="ECO:0000259" key="22">
    <source>
        <dbReference type="Pfam" id="PF12777"/>
    </source>
</evidence>
<dbReference type="Gene3D" id="3.20.180.20">
    <property type="entry name" value="Dynein heavy chain, N-terminal domain 2"/>
    <property type="match status" value="1"/>
</dbReference>
<dbReference type="FunFam" id="1.20.1270.280:FF:000001">
    <property type="entry name" value="dynein heavy chain 7, axonemal"/>
    <property type="match status" value="1"/>
</dbReference>
<dbReference type="EMBL" id="GG745341">
    <property type="protein sequence ID" value="KNE63057.1"/>
    <property type="molecule type" value="Genomic_DNA"/>
</dbReference>
<evidence type="ECO:0000256" key="1">
    <source>
        <dbReference type="ARBA" id="ARBA00004230"/>
    </source>
</evidence>
<dbReference type="InterPro" id="IPR043160">
    <property type="entry name" value="Dynein_C_barrel"/>
</dbReference>
<feature type="domain" description="Dynein heavy chain coiled coil stalk" evidence="22">
    <location>
        <begin position="2652"/>
        <end position="2996"/>
    </location>
</feature>
<dbReference type="FunFam" id="1.20.140.100:FF:000004">
    <property type="entry name" value="Dynein axonemal heavy chain 6"/>
    <property type="match status" value="1"/>
</dbReference>
<evidence type="ECO:0000256" key="10">
    <source>
        <dbReference type="ARBA" id="ARBA00022846"/>
    </source>
</evidence>
<feature type="domain" description="Dynein heavy chain AAA lid" evidence="27">
    <location>
        <begin position="3651"/>
        <end position="3790"/>
    </location>
</feature>
<dbReference type="InterPro" id="IPR041466">
    <property type="entry name" value="Dynein_AAA5_ext"/>
</dbReference>
<dbReference type="InterPro" id="IPR042219">
    <property type="entry name" value="AAA_lid_11_sf"/>
</dbReference>
<evidence type="ECO:0000256" key="8">
    <source>
        <dbReference type="ARBA" id="ARBA00022741"/>
    </source>
</evidence>
<dbReference type="Gene3D" id="1.10.472.130">
    <property type="match status" value="1"/>
</dbReference>
<dbReference type="Pfam" id="PF18199">
    <property type="entry name" value="Dynein_C"/>
    <property type="match status" value="1"/>
</dbReference>
<dbReference type="GO" id="GO:0005858">
    <property type="term" value="C:axonemal dynein complex"/>
    <property type="evidence" value="ECO:0007669"/>
    <property type="project" value="UniProtKB-ARBA"/>
</dbReference>
<feature type="coiled-coil region" evidence="17">
    <location>
        <begin position="664"/>
        <end position="698"/>
    </location>
</feature>
<evidence type="ECO:0000259" key="19">
    <source>
        <dbReference type="Pfam" id="PF03028"/>
    </source>
</evidence>
<keyword evidence="8" id="KW-0547">Nucleotide-binding</keyword>
<keyword evidence="15" id="KW-0206">Cytoskeleton</keyword>
<evidence type="ECO:0000256" key="13">
    <source>
        <dbReference type="ARBA" id="ARBA00023069"/>
    </source>
</evidence>
<dbReference type="Gene3D" id="1.20.1270.280">
    <property type="match status" value="1"/>
</dbReference>
<dbReference type="STRING" id="578462.A0A0L0SKL9"/>
<dbReference type="FunFam" id="3.40.50.300:FF:000044">
    <property type="entry name" value="Dynein heavy chain 5, axonemal"/>
    <property type="match status" value="1"/>
</dbReference>
<feature type="domain" description="Dynein heavy chain AAA module D4" evidence="23">
    <location>
        <begin position="2396"/>
        <end position="2638"/>
    </location>
</feature>
<evidence type="ECO:0000256" key="18">
    <source>
        <dbReference type="SAM" id="MobiDB-lite"/>
    </source>
</evidence>
<dbReference type="GO" id="GO:0008569">
    <property type="term" value="F:minus-end-directed microtubule motor activity"/>
    <property type="evidence" value="ECO:0007669"/>
    <property type="project" value="InterPro"/>
</dbReference>
<evidence type="ECO:0000313" key="30">
    <source>
        <dbReference type="Proteomes" id="UP000054350"/>
    </source>
</evidence>
<dbReference type="InterPro" id="IPR027417">
    <property type="entry name" value="P-loop_NTPase"/>
</dbReference>
<keyword evidence="16" id="KW-0966">Cell projection</keyword>
<evidence type="ECO:0000256" key="6">
    <source>
        <dbReference type="ARBA" id="ARBA00022701"/>
    </source>
</evidence>
<dbReference type="GO" id="GO:0051959">
    <property type="term" value="F:dynein light intermediate chain binding"/>
    <property type="evidence" value="ECO:0007669"/>
    <property type="project" value="InterPro"/>
</dbReference>
<dbReference type="Gene3D" id="1.20.140.100">
    <property type="entry name" value="Dynein heavy chain, N-terminal domain 2"/>
    <property type="match status" value="1"/>
</dbReference>
<organism evidence="29 30">
    <name type="scientific">Allomyces macrogynus (strain ATCC 38327)</name>
    <name type="common">Allomyces javanicus var. macrogynus</name>
    <dbReference type="NCBI Taxonomy" id="578462"/>
    <lineage>
        <taxon>Eukaryota</taxon>
        <taxon>Fungi</taxon>
        <taxon>Fungi incertae sedis</taxon>
        <taxon>Blastocladiomycota</taxon>
        <taxon>Blastocladiomycetes</taxon>
        <taxon>Blastocladiales</taxon>
        <taxon>Blastocladiaceae</taxon>
        <taxon>Allomyces</taxon>
    </lineage>
</organism>
<dbReference type="Pfam" id="PF12775">
    <property type="entry name" value="AAA_7"/>
    <property type="match status" value="1"/>
</dbReference>
<keyword evidence="30" id="KW-1185">Reference proteome</keyword>
<evidence type="ECO:0000259" key="28">
    <source>
        <dbReference type="Pfam" id="PF18199"/>
    </source>
</evidence>
<dbReference type="SUPFAM" id="SSF52540">
    <property type="entry name" value="P-loop containing nucleoside triphosphate hydrolases"/>
    <property type="match status" value="4"/>
</dbReference>
<dbReference type="FunFam" id="3.40.50.300:FF:002141">
    <property type="entry name" value="Dynein heavy chain"/>
    <property type="match status" value="1"/>
</dbReference>
<dbReference type="InterPro" id="IPR026983">
    <property type="entry name" value="DHC"/>
</dbReference>
<dbReference type="GO" id="GO:0045505">
    <property type="term" value="F:dynein intermediate chain binding"/>
    <property type="evidence" value="ECO:0007669"/>
    <property type="project" value="InterPro"/>
</dbReference>
<dbReference type="Pfam" id="PF12777">
    <property type="entry name" value="MT"/>
    <property type="match status" value="1"/>
</dbReference>
<dbReference type="InterPro" id="IPR042228">
    <property type="entry name" value="Dynein_linker_3"/>
</dbReference>